<dbReference type="InterPro" id="IPR037847">
    <property type="entry name" value="GRAMDC4"/>
</dbReference>
<protein>
    <submittedName>
        <fullName evidence="2">Uncharacterized protein</fullName>
    </submittedName>
</protein>
<dbReference type="EMBL" id="MU007110">
    <property type="protein sequence ID" value="KAF2420342.1"/>
    <property type="molecule type" value="Genomic_DNA"/>
</dbReference>
<evidence type="ECO:0000256" key="1">
    <source>
        <dbReference type="SAM" id="Phobius"/>
    </source>
</evidence>
<sequence length="599" mass="68532">MGRVHELKEHAKAKAKDILHIDNTDDQLQKEPVSAVSEIANNPVFNPSDVLSDKPDNAAEKIGKVPGKVHSISHKLLHPASAGKEKASHQLGITEKPYLENDASEELLDAYKQHEAAEATQKAEHATQSDLVDGWNAQIEAIQDDHEKRRVAWTSGRFIHRARVIRSEQNRFPVLSLYHQTGKPRGYQWSKWFQDVLLYFHQTGARSQRDHQDETYPEWDQDLFIQHVERVLMASTNLQRFLLRLHEVWSWKDSQETAMWFVIWMTMWYFGCVLIFAYGYGGYVVFAHRRKVNRQALLQASYDRATDPDTKALTFGEMIERHGQDSWIEPMIEAVGPQLQVLTRRTADALEKLTSLYEWKNPQATGIALTVFAIVVVFPAIAGNDFAIRLWTFLAIVTFFGDHPTAVRFPNFRKMLSPIRWIFGVVPTENETAFEYLRAQGDDLRAQVFRQHPTTIQSTAGETDAPRPNDMPPIDIFAAHCKWNDITGIVIVSFSSIRFTKTFPREEVCAYLFTDIDEILKSAGQAETPNNKKTSMEIVFTDGSKAKIEELKNRDELFNVVIAFSDLKWEQLQPRKVPPKKGVFDGAKSKVKEKIGVNR</sequence>
<feature type="transmembrane region" description="Helical" evidence="1">
    <location>
        <begin position="364"/>
        <end position="382"/>
    </location>
</feature>
<evidence type="ECO:0000313" key="2">
    <source>
        <dbReference type="EMBL" id="KAF2420342.1"/>
    </source>
</evidence>
<dbReference type="Proteomes" id="UP000800235">
    <property type="component" value="Unassembled WGS sequence"/>
</dbReference>
<evidence type="ECO:0000313" key="3">
    <source>
        <dbReference type="Proteomes" id="UP000800235"/>
    </source>
</evidence>
<keyword evidence="1" id="KW-0472">Membrane</keyword>
<gene>
    <name evidence="2" type="ORF">EJ08DRAFT_653832</name>
</gene>
<reference evidence="2" key="1">
    <citation type="journal article" date="2020" name="Stud. Mycol.">
        <title>101 Dothideomycetes genomes: a test case for predicting lifestyles and emergence of pathogens.</title>
        <authorList>
            <person name="Haridas S."/>
            <person name="Albert R."/>
            <person name="Binder M."/>
            <person name="Bloem J."/>
            <person name="Labutti K."/>
            <person name="Salamov A."/>
            <person name="Andreopoulos B."/>
            <person name="Baker S."/>
            <person name="Barry K."/>
            <person name="Bills G."/>
            <person name="Bluhm B."/>
            <person name="Cannon C."/>
            <person name="Castanera R."/>
            <person name="Culley D."/>
            <person name="Daum C."/>
            <person name="Ezra D."/>
            <person name="Gonzalez J."/>
            <person name="Henrissat B."/>
            <person name="Kuo A."/>
            <person name="Liang C."/>
            <person name="Lipzen A."/>
            <person name="Lutzoni F."/>
            <person name="Magnuson J."/>
            <person name="Mondo S."/>
            <person name="Nolan M."/>
            <person name="Ohm R."/>
            <person name="Pangilinan J."/>
            <person name="Park H.-J."/>
            <person name="Ramirez L."/>
            <person name="Alfaro M."/>
            <person name="Sun H."/>
            <person name="Tritt A."/>
            <person name="Yoshinaga Y."/>
            <person name="Zwiers L.-H."/>
            <person name="Turgeon B."/>
            <person name="Goodwin S."/>
            <person name="Spatafora J."/>
            <person name="Crous P."/>
            <person name="Grigoriev I."/>
        </authorList>
    </citation>
    <scope>NUCLEOTIDE SEQUENCE</scope>
    <source>
        <strain evidence="2">CBS 130266</strain>
    </source>
</reference>
<accession>A0A9P4NGM0</accession>
<proteinExistence type="predicted"/>
<name>A0A9P4NGM0_9PEZI</name>
<dbReference type="PANTHER" id="PTHR37402">
    <property type="entry name" value="GRAM DOMAIN-CONTAINING PROTEIN 4"/>
    <property type="match status" value="1"/>
</dbReference>
<dbReference type="OrthoDB" id="1708389at2759"/>
<dbReference type="AlphaFoldDB" id="A0A9P4NGM0"/>
<organism evidence="2 3">
    <name type="scientific">Tothia fuscella</name>
    <dbReference type="NCBI Taxonomy" id="1048955"/>
    <lineage>
        <taxon>Eukaryota</taxon>
        <taxon>Fungi</taxon>
        <taxon>Dikarya</taxon>
        <taxon>Ascomycota</taxon>
        <taxon>Pezizomycotina</taxon>
        <taxon>Dothideomycetes</taxon>
        <taxon>Pleosporomycetidae</taxon>
        <taxon>Venturiales</taxon>
        <taxon>Cylindrosympodiaceae</taxon>
        <taxon>Tothia</taxon>
    </lineage>
</organism>
<dbReference type="GO" id="GO:0006915">
    <property type="term" value="P:apoptotic process"/>
    <property type="evidence" value="ECO:0007669"/>
    <property type="project" value="InterPro"/>
</dbReference>
<keyword evidence="1" id="KW-1133">Transmembrane helix</keyword>
<feature type="transmembrane region" description="Helical" evidence="1">
    <location>
        <begin position="258"/>
        <end position="286"/>
    </location>
</feature>
<keyword evidence="1" id="KW-0812">Transmembrane</keyword>
<comment type="caution">
    <text evidence="2">The sequence shown here is derived from an EMBL/GenBank/DDBJ whole genome shotgun (WGS) entry which is preliminary data.</text>
</comment>
<keyword evidence="3" id="KW-1185">Reference proteome</keyword>
<dbReference type="PANTHER" id="PTHR37402:SF1">
    <property type="entry name" value="GRAM DOMAIN-CONTAINING PROTEIN 4"/>
    <property type="match status" value="1"/>
</dbReference>